<evidence type="ECO:0000313" key="4">
    <source>
        <dbReference type="EMBL" id="OUD14171.1"/>
    </source>
</evidence>
<evidence type="ECO:0000256" key="1">
    <source>
        <dbReference type="ARBA" id="ARBA00008182"/>
    </source>
</evidence>
<evidence type="ECO:0000256" key="2">
    <source>
        <dbReference type="ARBA" id="ARBA00022991"/>
    </source>
</evidence>
<proteinExistence type="inferred from homology"/>
<dbReference type="GO" id="GO:0015979">
    <property type="term" value="P:photosynthesis"/>
    <property type="evidence" value="ECO:0007669"/>
    <property type="project" value="InterPro"/>
</dbReference>
<dbReference type="RefSeq" id="WP_086487959.1">
    <property type="nucleotide sequence ID" value="NZ_MSLT01000012.1"/>
</dbReference>
<comment type="similarity">
    <text evidence="1">Belongs to the phycobiliprotein family.</text>
</comment>
<dbReference type="SUPFAM" id="SSF46458">
    <property type="entry name" value="Globin-like"/>
    <property type="match status" value="1"/>
</dbReference>
<sequence>MSVLDPVAQGSLRYHPELRAIFKAAESRQMTEQELDEYCRVVPEHKKRADAAREISRIEQEVVSAITDEILAVYPFEQYYQYSQVKINRDVRYTSAYATEAMLMQDAAWLDEKLLVWLRTILLAFDFPDRVQKKKVLFARQSTDSQIDLLPVPMRSVYETYYKLKQRYQEMLSPSAYALIEPYLQQVLNTLTEQY</sequence>
<dbReference type="InterPro" id="IPR012128">
    <property type="entry name" value="Phycobilisome_asu/bsu"/>
</dbReference>
<dbReference type="Pfam" id="PF00502">
    <property type="entry name" value="Phycobilisome"/>
    <property type="match status" value="1"/>
</dbReference>
<keyword evidence="2" id="KW-0157">Chromophore</keyword>
<evidence type="ECO:0000256" key="3">
    <source>
        <dbReference type="ARBA" id="ARBA00023307"/>
    </source>
</evidence>
<dbReference type="Proteomes" id="UP000194798">
    <property type="component" value="Unassembled WGS sequence"/>
</dbReference>
<reference evidence="4 5" key="1">
    <citation type="submission" date="2016-12" db="EMBL/GenBank/DDBJ databases">
        <title>Thioflexothrix psekupsii D3 genome sequencing and assembly.</title>
        <authorList>
            <person name="Fomenkov A."/>
            <person name="Vincze T."/>
            <person name="Grabovich M."/>
            <person name="Anton B.P."/>
            <person name="Dubinina G."/>
            <person name="Orlova M."/>
            <person name="Belousova E."/>
            <person name="Roberts R.J."/>
        </authorList>
    </citation>
    <scope>NUCLEOTIDE SEQUENCE [LARGE SCALE GENOMIC DNA]</scope>
    <source>
        <strain evidence="4">D3</strain>
    </source>
</reference>
<dbReference type="AlphaFoldDB" id="A0A251X874"/>
<name>A0A251X874_9GAMM</name>
<dbReference type="Gene3D" id="1.10.490.20">
    <property type="entry name" value="Phycocyanins"/>
    <property type="match status" value="1"/>
</dbReference>
<dbReference type="InterPro" id="IPR009050">
    <property type="entry name" value="Globin-like_sf"/>
</dbReference>
<comment type="caution">
    <text evidence="4">The sequence shown here is derived from an EMBL/GenBank/DDBJ whole genome shotgun (WGS) entry which is preliminary data.</text>
</comment>
<dbReference type="InterPro" id="IPR038719">
    <property type="entry name" value="Phycobilisome_asu/bsu_sf"/>
</dbReference>
<dbReference type="GO" id="GO:0030089">
    <property type="term" value="C:phycobilisome"/>
    <property type="evidence" value="ECO:0007669"/>
    <property type="project" value="InterPro"/>
</dbReference>
<accession>A0A251X874</accession>
<evidence type="ECO:0008006" key="6">
    <source>
        <dbReference type="Google" id="ProtNLM"/>
    </source>
</evidence>
<organism evidence="4 5">
    <name type="scientific">Thioflexithrix psekupsensis</name>
    <dbReference type="NCBI Taxonomy" id="1570016"/>
    <lineage>
        <taxon>Bacteria</taxon>
        <taxon>Pseudomonadati</taxon>
        <taxon>Pseudomonadota</taxon>
        <taxon>Gammaproteobacteria</taxon>
        <taxon>Thiotrichales</taxon>
        <taxon>Thioflexithrix</taxon>
    </lineage>
</organism>
<gene>
    <name evidence="4" type="ORF">TPSD3_07515</name>
</gene>
<keyword evidence="3" id="KW-0089">Bile pigment</keyword>
<keyword evidence="5" id="KW-1185">Reference proteome</keyword>
<protein>
    <recommendedName>
        <fullName evidence="6">Phycobilisome protein</fullName>
    </recommendedName>
</protein>
<dbReference type="OrthoDB" id="9553579at2"/>
<evidence type="ECO:0000313" key="5">
    <source>
        <dbReference type="Proteomes" id="UP000194798"/>
    </source>
</evidence>
<dbReference type="EMBL" id="MSLT01000012">
    <property type="protein sequence ID" value="OUD14171.1"/>
    <property type="molecule type" value="Genomic_DNA"/>
</dbReference>